<evidence type="ECO:0000313" key="3">
    <source>
        <dbReference type="Proteomes" id="UP000322873"/>
    </source>
</evidence>
<gene>
    <name evidence="2" type="ORF">EYC84_007468</name>
</gene>
<sequence length="482" mass="53057">MSTIPSRTRSIRKPSERITSLSRPDKSSVAASPENTASPSRLPTIKPRRTTISTGPGTSTSIRPPSASSIATSNAPARPPSTRANATKLPATGLGLARTTSVRNTSAATSEPVKDRSRPPFAKPAFSTLQQHFSPAKNVGSKPHPATFLAAPTPSKLPSNIAITAETAKLQNELLQLHILHRDAELVNRQWKASAKKKLGAKFQAAVRRHDELVKLEVEAAGRINAAALKEWQDMGTPGWGLEERIQLLDEVLNEAWNLGEPGGKYARLVRRFEKWVIRCEAILRDREDEKMLDEDEEIVFIEELDMGWKDECLVLNRKLEGWRDALEDLGRLEQVSTMASVVGGVRALVDGMLLELETMAQIESDAVALEQEWIKSVNGSLEDDGDTPVAGAANHSQTNFTEMRAEFVLNIHATEKDPRVSDQNLVVNISQLLGTLKLASQRQKWMVDIVPTNFDASQVPDAHPMTDCIVQLFNVMCDVHI</sequence>
<organism evidence="2 3">
    <name type="scientific">Monilinia fructicola</name>
    <name type="common">Brown rot fungus</name>
    <name type="synonym">Ciboria fructicola</name>
    <dbReference type="NCBI Taxonomy" id="38448"/>
    <lineage>
        <taxon>Eukaryota</taxon>
        <taxon>Fungi</taxon>
        <taxon>Dikarya</taxon>
        <taxon>Ascomycota</taxon>
        <taxon>Pezizomycotina</taxon>
        <taxon>Leotiomycetes</taxon>
        <taxon>Helotiales</taxon>
        <taxon>Sclerotiniaceae</taxon>
        <taxon>Monilinia</taxon>
    </lineage>
</organism>
<dbReference type="EMBL" id="VICG01000009">
    <property type="protein sequence ID" value="KAA8568435.1"/>
    <property type="molecule type" value="Genomic_DNA"/>
</dbReference>
<name>A0A5M9JN38_MONFR</name>
<evidence type="ECO:0000313" key="2">
    <source>
        <dbReference type="EMBL" id="KAA8568435.1"/>
    </source>
</evidence>
<keyword evidence="3" id="KW-1185">Reference proteome</keyword>
<dbReference type="AlphaFoldDB" id="A0A5M9JN38"/>
<feature type="compositionally biased region" description="Polar residues" evidence="1">
    <location>
        <begin position="98"/>
        <end position="109"/>
    </location>
</feature>
<feature type="compositionally biased region" description="Polar residues" evidence="1">
    <location>
        <begin position="29"/>
        <end position="41"/>
    </location>
</feature>
<comment type="caution">
    <text evidence="2">The sequence shown here is derived from an EMBL/GenBank/DDBJ whole genome shotgun (WGS) entry which is preliminary data.</text>
</comment>
<feature type="compositionally biased region" description="Low complexity" evidence="1">
    <location>
        <begin position="50"/>
        <end position="66"/>
    </location>
</feature>
<dbReference type="Proteomes" id="UP000322873">
    <property type="component" value="Unassembled WGS sequence"/>
</dbReference>
<evidence type="ECO:0000256" key="1">
    <source>
        <dbReference type="SAM" id="MobiDB-lite"/>
    </source>
</evidence>
<proteinExistence type="predicted"/>
<reference evidence="2 3" key="1">
    <citation type="submission" date="2019-06" db="EMBL/GenBank/DDBJ databases">
        <title>Genome Sequence of the Brown Rot Fungal Pathogen Monilinia fructicola.</title>
        <authorList>
            <person name="De Miccolis Angelini R.M."/>
            <person name="Landi L."/>
            <person name="Abate D."/>
            <person name="Pollastro S."/>
            <person name="Romanazzi G."/>
            <person name="Faretra F."/>
        </authorList>
    </citation>
    <scope>NUCLEOTIDE SEQUENCE [LARGE SCALE GENOMIC DNA]</scope>
    <source>
        <strain evidence="2 3">Mfrc123</strain>
    </source>
</reference>
<dbReference type="VEuPathDB" id="FungiDB:MFRU_012g00030"/>
<protein>
    <submittedName>
        <fullName evidence="2">Uncharacterized protein</fullName>
    </submittedName>
</protein>
<accession>A0A5M9JN38</accession>
<feature type="region of interest" description="Disordered" evidence="1">
    <location>
        <begin position="1"/>
        <end position="120"/>
    </location>
</feature>